<sequence length="71" mass="7422">MAHLMTILFFLAAGGIALGIIAGMVGEYADRIAAALGMRQPASTLPPLRAPRVRPQARPVMVRSAPLRAAA</sequence>
<dbReference type="AlphaFoldDB" id="A0A239EYB9"/>
<protein>
    <submittedName>
        <fullName evidence="1">Uncharacterized protein</fullName>
    </submittedName>
</protein>
<evidence type="ECO:0000313" key="1">
    <source>
        <dbReference type="EMBL" id="SNS48824.1"/>
    </source>
</evidence>
<proteinExistence type="predicted"/>
<gene>
    <name evidence="1" type="ORF">SAMN06295912_107137</name>
</gene>
<name>A0A239EYB9_9SPHN</name>
<dbReference type="EMBL" id="FZOS01000007">
    <property type="protein sequence ID" value="SNS48824.1"/>
    <property type="molecule type" value="Genomic_DNA"/>
</dbReference>
<keyword evidence="2" id="KW-1185">Reference proteome</keyword>
<dbReference type="Proteomes" id="UP000198281">
    <property type="component" value="Unassembled WGS sequence"/>
</dbReference>
<dbReference type="RefSeq" id="WP_144033755.1">
    <property type="nucleotide sequence ID" value="NZ_FZOS01000007.1"/>
</dbReference>
<reference evidence="2" key="1">
    <citation type="submission" date="2017-06" db="EMBL/GenBank/DDBJ databases">
        <authorList>
            <person name="Varghese N."/>
            <person name="Submissions S."/>
        </authorList>
    </citation>
    <scope>NUCLEOTIDE SEQUENCE [LARGE SCALE GENOMIC DNA]</scope>
    <source>
        <strain evidence="2">LNB2</strain>
    </source>
</reference>
<accession>A0A239EYB9</accession>
<organism evidence="1 2">
    <name type="scientific">Edaphosphingomonas laterariae</name>
    <dbReference type="NCBI Taxonomy" id="861865"/>
    <lineage>
        <taxon>Bacteria</taxon>
        <taxon>Pseudomonadati</taxon>
        <taxon>Pseudomonadota</taxon>
        <taxon>Alphaproteobacteria</taxon>
        <taxon>Sphingomonadales</taxon>
        <taxon>Rhizorhabdaceae</taxon>
        <taxon>Edaphosphingomonas</taxon>
    </lineage>
</organism>
<evidence type="ECO:0000313" key="2">
    <source>
        <dbReference type="Proteomes" id="UP000198281"/>
    </source>
</evidence>